<proteinExistence type="predicted"/>
<name>A0AA97H3C0_9FIRM</name>
<keyword evidence="2" id="KW-1185">Reference proteome</keyword>
<dbReference type="Proteomes" id="UP001300604">
    <property type="component" value="Chromosome"/>
</dbReference>
<dbReference type="RefSeq" id="WP_316935096.1">
    <property type="nucleotide sequence ID" value="NZ_CP135996.1"/>
</dbReference>
<organism evidence="1 2">
    <name type="scientific">Caproicibacterium argilliputei</name>
    <dbReference type="NCBI Taxonomy" id="3030016"/>
    <lineage>
        <taxon>Bacteria</taxon>
        <taxon>Bacillati</taxon>
        <taxon>Bacillota</taxon>
        <taxon>Clostridia</taxon>
        <taxon>Eubacteriales</taxon>
        <taxon>Oscillospiraceae</taxon>
        <taxon>Caproicibacterium</taxon>
    </lineage>
</organism>
<dbReference type="KEGG" id="carl:PXC00_03985"/>
<evidence type="ECO:0008006" key="3">
    <source>
        <dbReference type="Google" id="ProtNLM"/>
    </source>
</evidence>
<evidence type="ECO:0000313" key="2">
    <source>
        <dbReference type="Proteomes" id="UP001300604"/>
    </source>
</evidence>
<dbReference type="EMBL" id="CP135996">
    <property type="protein sequence ID" value="WOC33047.1"/>
    <property type="molecule type" value="Genomic_DNA"/>
</dbReference>
<reference evidence="1 2" key="2">
    <citation type="submission" date="2024-06" db="EMBL/GenBank/DDBJ databases">
        <title>Caproicibacterium argilliputei sp. nov, a novel caproic acid producing anaerobic bacterium isolated from pit mud.</title>
        <authorList>
            <person name="Xia S."/>
        </authorList>
    </citation>
    <scope>NUCLEOTIDE SEQUENCE [LARGE SCALE GENOMIC DNA]</scope>
    <source>
        <strain evidence="1 2">ZCY20-5</strain>
    </source>
</reference>
<dbReference type="AlphaFoldDB" id="A0AA97H3C0"/>
<accession>A0AA97H3C0</accession>
<evidence type="ECO:0000313" key="1">
    <source>
        <dbReference type="EMBL" id="WOC33047.1"/>
    </source>
</evidence>
<protein>
    <recommendedName>
        <fullName evidence="3">Head decoration protein</fullName>
    </recommendedName>
</protein>
<reference evidence="2" key="3">
    <citation type="submission" date="2024-06" db="EMBL/GenBank/DDBJ databases">
        <authorList>
            <person name="Zeng C."/>
        </authorList>
    </citation>
    <scope>NUCLEOTIDE SEQUENCE [LARGE SCALE GENOMIC DNA]</scope>
    <source>
        <strain evidence="2">ZCY20-5</strain>
    </source>
</reference>
<sequence length="130" mass="12892">MADTATGGYFSSESTTTAPNFLGGEVGLITKTCQVPAALGVQDGSRKYVAGGTILPANDATAKGVLLQDEDVTDGDRIGSMITSGHLLGNMLPTVPSAAAVTALQAQGLYFDDMTASGGTTSGSSSTGGK</sequence>
<reference evidence="2" key="1">
    <citation type="submission" date="2024-06" db="EMBL/GenBank/DDBJ databases">
        <title>Caproicibacterium argilliputei sp. nov, a novel caproic acid producing anaerobic bacterium isolated from pit mud.</title>
        <authorList>
            <person name="Zeng C."/>
        </authorList>
    </citation>
    <scope>NUCLEOTIDE SEQUENCE [LARGE SCALE GENOMIC DNA]</scope>
    <source>
        <strain evidence="2">ZCY20-5</strain>
    </source>
</reference>
<gene>
    <name evidence="1" type="ORF">PXC00_03985</name>
</gene>